<evidence type="ECO:0000256" key="1">
    <source>
        <dbReference type="ARBA" id="ARBA00004245"/>
    </source>
</evidence>
<feature type="region of interest" description="Disordered" evidence="6">
    <location>
        <begin position="554"/>
        <end position="659"/>
    </location>
</feature>
<dbReference type="GO" id="GO:0040001">
    <property type="term" value="P:establishment of mitotic spindle localization"/>
    <property type="evidence" value="ECO:0007669"/>
    <property type="project" value="TreeGrafter"/>
</dbReference>
<dbReference type="PANTHER" id="PTHR21567:SF9">
    <property type="entry name" value="CLIP-ASSOCIATING PROTEIN"/>
    <property type="match status" value="1"/>
</dbReference>
<feature type="compositionally biased region" description="Polar residues" evidence="6">
    <location>
        <begin position="504"/>
        <end position="519"/>
    </location>
</feature>
<dbReference type="InterPro" id="IPR024395">
    <property type="entry name" value="CLASP_N_dom"/>
</dbReference>
<dbReference type="GO" id="GO:0000776">
    <property type="term" value="C:kinetochore"/>
    <property type="evidence" value="ECO:0007669"/>
    <property type="project" value="TreeGrafter"/>
</dbReference>
<name>A0AAW1U400_9CUCU</name>
<evidence type="ECO:0000256" key="3">
    <source>
        <dbReference type="ARBA" id="ARBA00022737"/>
    </source>
</evidence>
<organism evidence="8 9">
    <name type="scientific">Henosepilachna vigintioctopunctata</name>
    <dbReference type="NCBI Taxonomy" id="420089"/>
    <lineage>
        <taxon>Eukaryota</taxon>
        <taxon>Metazoa</taxon>
        <taxon>Ecdysozoa</taxon>
        <taxon>Arthropoda</taxon>
        <taxon>Hexapoda</taxon>
        <taxon>Insecta</taxon>
        <taxon>Pterygota</taxon>
        <taxon>Neoptera</taxon>
        <taxon>Endopterygota</taxon>
        <taxon>Coleoptera</taxon>
        <taxon>Polyphaga</taxon>
        <taxon>Cucujiformia</taxon>
        <taxon>Coccinelloidea</taxon>
        <taxon>Coccinellidae</taxon>
        <taxon>Epilachninae</taxon>
        <taxon>Epilachnini</taxon>
        <taxon>Henosepilachna</taxon>
    </lineage>
</organism>
<dbReference type="GO" id="GO:0090307">
    <property type="term" value="P:mitotic spindle assembly"/>
    <property type="evidence" value="ECO:0007669"/>
    <property type="project" value="TreeGrafter"/>
</dbReference>
<dbReference type="InterPro" id="IPR016024">
    <property type="entry name" value="ARM-type_fold"/>
</dbReference>
<feature type="region of interest" description="Disordered" evidence="6">
    <location>
        <begin position="950"/>
        <end position="982"/>
    </location>
</feature>
<evidence type="ECO:0000259" key="7">
    <source>
        <dbReference type="SMART" id="SM01349"/>
    </source>
</evidence>
<keyword evidence="4" id="KW-0206">Cytoskeleton</keyword>
<gene>
    <name evidence="8" type="ORF">WA026_007774</name>
</gene>
<feature type="domain" description="TOG" evidence="7">
    <location>
        <begin position="1"/>
        <end position="191"/>
    </location>
</feature>
<dbReference type="InterPro" id="IPR034085">
    <property type="entry name" value="TOG"/>
</dbReference>
<proteinExistence type="predicted"/>
<evidence type="ECO:0000313" key="9">
    <source>
        <dbReference type="Proteomes" id="UP001431783"/>
    </source>
</evidence>
<feature type="compositionally biased region" description="Polar residues" evidence="6">
    <location>
        <begin position="621"/>
        <end position="639"/>
    </location>
</feature>
<accession>A0AAW1U400</accession>
<feature type="region of interest" description="Disordered" evidence="6">
    <location>
        <begin position="682"/>
        <end position="707"/>
    </location>
</feature>
<dbReference type="GO" id="GO:0005876">
    <property type="term" value="C:spindle microtubule"/>
    <property type="evidence" value="ECO:0007669"/>
    <property type="project" value="TreeGrafter"/>
</dbReference>
<evidence type="ECO:0000256" key="5">
    <source>
        <dbReference type="PROSITE-ProRule" id="PRU00103"/>
    </source>
</evidence>
<dbReference type="Gene3D" id="1.25.10.10">
    <property type="entry name" value="Leucine-rich Repeat Variant"/>
    <property type="match status" value="4"/>
</dbReference>
<feature type="compositionally biased region" description="Polar residues" evidence="6">
    <location>
        <begin position="483"/>
        <end position="496"/>
    </location>
</feature>
<evidence type="ECO:0000256" key="2">
    <source>
        <dbReference type="ARBA" id="ARBA00022490"/>
    </source>
</evidence>
<reference evidence="8 9" key="1">
    <citation type="submission" date="2023-03" db="EMBL/GenBank/DDBJ databases">
        <title>Genome insight into feeding habits of ladybird beetles.</title>
        <authorList>
            <person name="Li H.-S."/>
            <person name="Huang Y.-H."/>
            <person name="Pang H."/>
        </authorList>
    </citation>
    <scope>NUCLEOTIDE SEQUENCE [LARGE SCALE GENOMIC DNA]</scope>
    <source>
        <strain evidence="8">SYSU_2023b</strain>
        <tissue evidence="8">Whole body</tissue>
    </source>
</reference>
<feature type="domain" description="TOG" evidence="7">
    <location>
        <begin position="260"/>
        <end position="493"/>
    </location>
</feature>
<dbReference type="GO" id="GO:0005881">
    <property type="term" value="C:cytoplasmic microtubule"/>
    <property type="evidence" value="ECO:0007669"/>
    <property type="project" value="TreeGrafter"/>
</dbReference>
<feature type="compositionally biased region" description="Low complexity" evidence="6">
    <location>
        <begin position="584"/>
        <end position="604"/>
    </location>
</feature>
<feature type="region of interest" description="Disordered" evidence="6">
    <location>
        <begin position="481"/>
        <end position="525"/>
    </location>
</feature>
<dbReference type="GO" id="GO:0072686">
    <property type="term" value="C:mitotic spindle"/>
    <property type="evidence" value="ECO:0007669"/>
    <property type="project" value="TreeGrafter"/>
</dbReference>
<dbReference type="InterPro" id="IPR011989">
    <property type="entry name" value="ARM-like"/>
</dbReference>
<dbReference type="GO" id="GO:0045180">
    <property type="term" value="C:basal cortex"/>
    <property type="evidence" value="ECO:0007669"/>
    <property type="project" value="TreeGrafter"/>
</dbReference>
<feature type="repeat" description="HEAT" evidence="5">
    <location>
        <begin position="126"/>
        <end position="164"/>
    </location>
</feature>
<dbReference type="SUPFAM" id="SSF48371">
    <property type="entry name" value="ARM repeat"/>
    <property type="match status" value="2"/>
</dbReference>
<dbReference type="GO" id="GO:0005815">
    <property type="term" value="C:microtubule organizing center"/>
    <property type="evidence" value="ECO:0007669"/>
    <property type="project" value="TreeGrafter"/>
</dbReference>
<dbReference type="GO" id="GO:0031110">
    <property type="term" value="P:regulation of microtubule polymerization or depolymerization"/>
    <property type="evidence" value="ECO:0007669"/>
    <property type="project" value="UniProtKB-ARBA"/>
</dbReference>
<dbReference type="GO" id="GO:1902903">
    <property type="term" value="P:regulation of supramolecular fiber organization"/>
    <property type="evidence" value="ECO:0007669"/>
    <property type="project" value="UniProtKB-ARBA"/>
</dbReference>
<feature type="domain" description="TOG" evidence="7">
    <location>
        <begin position="1084"/>
        <end position="1309"/>
    </location>
</feature>
<keyword evidence="9" id="KW-1185">Reference proteome</keyword>
<dbReference type="GO" id="GO:0008017">
    <property type="term" value="F:microtubule binding"/>
    <property type="evidence" value="ECO:0007669"/>
    <property type="project" value="TreeGrafter"/>
</dbReference>
<sequence>MINSHDDDLHYERDVGIRYLATVSSNGIEVMTYLIDRLGIDFRPYLQTVLPNVIDRLGDAKDTVREKAQLLILKLLERNVLTPQSLLEKLTPCFSHKNAKIREEVLRCLVNTLNEHGTQSLTLNKFIPDIVKLLSDPTPPVRDTASQTLVDLYKHVGEKLRADLQRRNLVPPSKWATLSARFDEVKCSGELLYTASKSFEMDEVDKVGTSKPIVPVKKHALGSSKQRFFQTTSNAGAAGAVDEDTFTRSFEDVPTVQIFSSREVTEILRNIQDTISDSSKDWNKRQDALKKIRSLVIAGATNYEEFYVGLKQLEIPLQSTIKDLRSQIVREACISIAYLAQNLGNKFDKTTELVLPPLIHLIQNSAKIMSTSSIVTIRFIIQSSHNSRLIPILTSNSATSKSKDIRRSCLEFLEYILTQWPTNSLERHIGLLQEAVKKGVSDADPDARVFSRKAFRGFREHFPDQADVLLQSLDPSYRRALQGEQSVSASSSNNNLHGAFKTPRQYSRNAGCSTSSVTDSGRKGLRSNSAIDLQAAQRAKARAQYAAMARNKIASGTASLPRPRKPSDTVIQSPERSSRTKNRSSQSQPTSRSASPSSRLAYLYRGSDHDSPRPRRLSSGIPRSTTASRDTSRETSPNRGSLYRFRSRNDRPPLSPASRPVLAQKILQQSREAENALADAFNDSTDSYRSPRKGMRSMDGMHSDESETSSVCSERSFDSFKRPCDDINEVIALCASSTWQERKDGLMSLQYFMSMDKMIEPAELKRLTEIFAKMFMDSHTKGLSLFLDTLLEIIKIYKSELHYWIYVLLQRVFLKIGTDVLNSVQSKLLTTLDVIRSNFPISLLIANVYRFMVDSTQTPNSKVKTVVLNYLATLCNSIDSSEFAFQPSALQALQKLIIFSQDTKSAELRTAARNCVVAMWNCNTSQVTMMLSELPKDLQDVASNIVHTHLRKNSTSSEPTSPMVGGSSKPASPGTPPNRNGFDQEEIYRSLRKTTTEIQNYSFETLGSRLDRDRDTTSQDSGISQMSIGNDLRNDIVILEEKMDDLCLKSGPRSLPYVGVNGITNTEANGFRSLGISSTDIVKSILEICVIDGPAPDHEKRELMAPLVDMVQRGQIDSIKQNFKKLLKIFLDHLNDRGNHATQLLILQILTAIFKCRDLRDCWSNFVELLTLRVLEAHCQDNREVIKMAETTAAAMSVCPFSTIVSTLAPIILTSPYPSLLGAIKMLTKLVEANPHEVKDEYLQQIMPGLIKGTDHVESAVRKSSIFCMVAIYKAVGEERLEPYTNRLTASKVKLLHLYISRAEQNTSVPTSPKNTGTS</sequence>
<dbReference type="EMBL" id="JARQZJ010000033">
    <property type="protein sequence ID" value="KAK9875379.1"/>
    <property type="molecule type" value="Genomic_DNA"/>
</dbReference>
<dbReference type="SMART" id="SM01349">
    <property type="entry name" value="TOG"/>
    <property type="match status" value="4"/>
</dbReference>
<keyword evidence="2" id="KW-0963">Cytoplasm</keyword>
<feature type="domain" description="TOG" evidence="7">
    <location>
        <begin position="719"/>
        <end position="954"/>
    </location>
</feature>
<comment type="caution">
    <text evidence="8">The sequence shown here is derived from an EMBL/GenBank/DDBJ whole genome shotgun (WGS) entry which is preliminary data.</text>
</comment>
<dbReference type="PROSITE" id="PS50077">
    <property type="entry name" value="HEAT_REPEAT"/>
    <property type="match status" value="1"/>
</dbReference>
<dbReference type="InterPro" id="IPR021133">
    <property type="entry name" value="HEAT_type_2"/>
</dbReference>
<keyword evidence="3" id="KW-0677">Repeat</keyword>
<evidence type="ECO:0000256" key="6">
    <source>
        <dbReference type="SAM" id="MobiDB-lite"/>
    </source>
</evidence>
<evidence type="ECO:0000313" key="8">
    <source>
        <dbReference type="EMBL" id="KAK9875379.1"/>
    </source>
</evidence>
<dbReference type="Pfam" id="PF12348">
    <property type="entry name" value="CLASP_N"/>
    <property type="match status" value="2"/>
</dbReference>
<protein>
    <recommendedName>
        <fullName evidence="7">TOG domain-containing protein</fullName>
    </recommendedName>
</protein>
<dbReference type="PANTHER" id="PTHR21567">
    <property type="entry name" value="CLASP"/>
    <property type="match status" value="1"/>
</dbReference>
<evidence type="ECO:0000256" key="4">
    <source>
        <dbReference type="ARBA" id="ARBA00023212"/>
    </source>
</evidence>
<dbReference type="Proteomes" id="UP001431783">
    <property type="component" value="Unassembled WGS sequence"/>
</dbReference>
<comment type="subcellular location">
    <subcellularLocation>
        <location evidence="1">Cytoplasm</location>
        <location evidence="1">Cytoskeleton</location>
    </subcellularLocation>
</comment>